<feature type="compositionally biased region" description="Polar residues" evidence="1">
    <location>
        <begin position="116"/>
        <end position="127"/>
    </location>
</feature>
<dbReference type="PANTHER" id="PTHR12121:SF34">
    <property type="entry name" value="PROTEIN ANGEL"/>
    <property type="match status" value="1"/>
</dbReference>
<dbReference type="AlphaFoldDB" id="A0A086K5L4"/>
<sequence>RDRVKNGRRRLCLPWTVCCAPGFCPCSSLSLIDKPQVGLVVLLRERAAAPASEPQCVLPRSHSVPAEMSAYPRPSARSCLPPRKPAVARHVSCPQAASPAPSKVSSKRRREAAAAPTNSLPSNSSGSRADRGDSCPGARPAQSVPRMVVAANTHLLFNSRRGDVKLAQLLLLLQAVYDLRRRGLGLLRAELQQARDREAGTKRQFSSELRASRAAPDSDGRVVCQQTEGCVGFQETARGPLSAGERAGRSVSLSSSMELAGKSEQVEDDDLAQAETLLDVLLCGDFNFTPQSPLYQLVLRGSFDFSGLDHRKLSGQFLMERHTYRMDAAGYQGRGATVVSSPREAQVMTSLDPGPFFSASQTSAHFHHSHSVPGGMADPGEASGCVRTQAKAGVSCAAHAGASTSSQWLQDLYKVLENTPVFDTLETPGLSRTASSPGGAKAQGLNHWKPALRSSAVITLPLRFNSAYALPTLGSESDETRRTNGEKGQTHERRVQKTATDTPYRSDAKGIEKGKRSNTKVVQKHKESPYSRGAQM</sequence>
<feature type="non-terminal residue" evidence="2">
    <location>
        <position position="1"/>
    </location>
</feature>
<keyword evidence="2" id="KW-0255">Endonuclease</keyword>
<dbReference type="InterPro" id="IPR050410">
    <property type="entry name" value="CCR4/nocturin_mRNA_transcr"/>
</dbReference>
<organism evidence="2 3">
    <name type="scientific">Toxoplasma gondii FOU</name>
    <dbReference type="NCBI Taxonomy" id="943167"/>
    <lineage>
        <taxon>Eukaryota</taxon>
        <taxon>Sar</taxon>
        <taxon>Alveolata</taxon>
        <taxon>Apicomplexa</taxon>
        <taxon>Conoidasida</taxon>
        <taxon>Coccidia</taxon>
        <taxon>Eucoccidiorida</taxon>
        <taxon>Eimeriorina</taxon>
        <taxon>Sarcocystidae</taxon>
        <taxon>Toxoplasma</taxon>
    </lineage>
</organism>
<dbReference type="OrthoDB" id="333692at2759"/>
<dbReference type="SUPFAM" id="SSF56219">
    <property type="entry name" value="DNase I-like"/>
    <property type="match status" value="1"/>
</dbReference>
<dbReference type="VEuPathDB" id="ToxoDB:TGFOU_204410B"/>
<evidence type="ECO:0000256" key="1">
    <source>
        <dbReference type="SAM" id="MobiDB-lite"/>
    </source>
</evidence>
<accession>A0A086K5L4</accession>
<feature type="region of interest" description="Disordered" evidence="1">
    <location>
        <begin position="195"/>
        <end position="218"/>
    </location>
</feature>
<dbReference type="Gene3D" id="3.60.10.10">
    <property type="entry name" value="Endonuclease/exonuclease/phosphatase"/>
    <property type="match status" value="1"/>
</dbReference>
<dbReference type="EC" id="3.1.13.4" evidence="2"/>
<feature type="compositionally biased region" description="Basic and acidic residues" evidence="1">
    <location>
        <begin position="504"/>
        <end position="515"/>
    </location>
</feature>
<reference evidence="2 3" key="1">
    <citation type="submission" date="2014-07" db="EMBL/GenBank/DDBJ databases">
        <authorList>
            <person name="Sibley D."/>
            <person name="Venepally P."/>
            <person name="Karamycheva S."/>
            <person name="Hadjithomas M."/>
            <person name="Khan A."/>
            <person name="Brunk B."/>
            <person name="Roos D."/>
            <person name="Caler E."/>
            <person name="Lorenzi H."/>
        </authorList>
    </citation>
    <scope>NUCLEOTIDE SEQUENCE [LARGE SCALE GENOMIC DNA]</scope>
    <source>
        <strain evidence="2 3">FOU</strain>
    </source>
</reference>
<evidence type="ECO:0000313" key="2">
    <source>
        <dbReference type="EMBL" id="KFG39682.1"/>
    </source>
</evidence>
<dbReference type="InterPro" id="IPR036691">
    <property type="entry name" value="Endo/exonu/phosph_ase_sf"/>
</dbReference>
<dbReference type="PANTHER" id="PTHR12121">
    <property type="entry name" value="CARBON CATABOLITE REPRESSOR PROTEIN 4"/>
    <property type="match status" value="1"/>
</dbReference>
<proteinExistence type="predicted"/>
<protein>
    <submittedName>
        <fullName evidence="2">Endonuclease/exonuclease/phosphatase family protein</fullName>
        <ecNumber evidence="2">3.1.13.4</ecNumber>
    </submittedName>
</protein>
<comment type="caution">
    <text evidence="2">The sequence shown here is derived from an EMBL/GenBank/DDBJ whole genome shotgun (WGS) entry which is preliminary data.</text>
</comment>
<keyword evidence="2" id="KW-0269">Exonuclease</keyword>
<keyword evidence="2" id="KW-0378">Hydrolase</keyword>
<dbReference type="GO" id="GO:0004535">
    <property type="term" value="F:poly(A)-specific ribonuclease activity"/>
    <property type="evidence" value="ECO:0007669"/>
    <property type="project" value="UniProtKB-EC"/>
</dbReference>
<dbReference type="EMBL" id="AEYH02002388">
    <property type="protein sequence ID" value="KFG39682.1"/>
    <property type="molecule type" value="Genomic_DNA"/>
</dbReference>
<dbReference type="Proteomes" id="UP000028838">
    <property type="component" value="Unassembled WGS sequence"/>
</dbReference>
<feature type="region of interest" description="Disordered" evidence="1">
    <location>
        <begin position="90"/>
        <end position="141"/>
    </location>
</feature>
<gene>
    <name evidence="2" type="ORF">TGFOU_204410B</name>
</gene>
<dbReference type="GO" id="GO:0004519">
    <property type="term" value="F:endonuclease activity"/>
    <property type="evidence" value="ECO:0007669"/>
    <property type="project" value="UniProtKB-KW"/>
</dbReference>
<feature type="compositionally biased region" description="Basic and acidic residues" evidence="1">
    <location>
        <begin position="478"/>
        <end position="495"/>
    </location>
</feature>
<evidence type="ECO:0000313" key="3">
    <source>
        <dbReference type="Proteomes" id="UP000028838"/>
    </source>
</evidence>
<name>A0A086K5L4_TOXGO</name>
<feature type="region of interest" description="Disordered" evidence="1">
    <location>
        <begin position="475"/>
        <end position="536"/>
    </location>
</feature>
<keyword evidence="2" id="KW-0540">Nuclease</keyword>